<dbReference type="EMBL" id="WBMR01000123">
    <property type="protein sequence ID" value="KAB2371497.1"/>
    <property type="molecule type" value="Genomic_DNA"/>
</dbReference>
<feature type="compositionally biased region" description="Basic and acidic residues" evidence="1">
    <location>
        <begin position="1"/>
        <end position="10"/>
    </location>
</feature>
<feature type="region of interest" description="Disordered" evidence="1">
    <location>
        <begin position="68"/>
        <end position="245"/>
    </location>
</feature>
<feature type="compositionally biased region" description="Basic and acidic residues" evidence="1">
    <location>
        <begin position="21"/>
        <end position="30"/>
    </location>
</feature>
<dbReference type="RefSeq" id="WP_151543951.1">
    <property type="nucleotide sequence ID" value="NZ_WBMR01000123.1"/>
</dbReference>
<feature type="compositionally biased region" description="Low complexity" evidence="1">
    <location>
        <begin position="126"/>
        <end position="145"/>
    </location>
</feature>
<dbReference type="OrthoDB" id="4894058at2"/>
<gene>
    <name evidence="2" type="ORF">F9B16_31985</name>
</gene>
<dbReference type="Proteomes" id="UP000483004">
    <property type="component" value="Unassembled WGS sequence"/>
</dbReference>
<evidence type="ECO:0000313" key="2">
    <source>
        <dbReference type="EMBL" id="KAB2371497.1"/>
    </source>
</evidence>
<dbReference type="InterPro" id="IPR015943">
    <property type="entry name" value="WD40/YVTN_repeat-like_dom_sf"/>
</dbReference>
<protein>
    <recommendedName>
        <fullName evidence="4">Exo-alpha-sialidase</fullName>
    </recommendedName>
</protein>
<dbReference type="Gene3D" id="2.130.10.10">
    <property type="entry name" value="YVTN repeat-like/Quinoprotein amine dehydrogenase"/>
    <property type="match status" value="2"/>
</dbReference>
<name>A0A6L3VQD2_9ACTN</name>
<dbReference type="AlphaFoldDB" id="A0A6L3VQD2"/>
<evidence type="ECO:0000256" key="1">
    <source>
        <dbReference type="SAM" id="MobiDB-lite"/>
    </source>
</evidence>
<keyword evidence="3" id="KW-1185">Reference proteome</keyword>
<reference evidence="2 3" key="1">
    <citation type="submission" date="2019-09" db="EMBL/GenBank/DDBJ databases">
        <title>Actinomadura physcomitrii sp. nov., a novel actinomycete isolated from moss [Physcomitrium sphaericum (Ludw) Fuernr].</title>
        <authorList>
            <person name="Liu C."/>
            <person name="Zhuang X."/>
        </authorList>
    </citation>
    <scope>NUCLEOTIDE SEQUENCE [LARGE SCALE GENOMIC DNA]</scope>
    <source>
        <strain evidence="2 3">CYP1-1B</strain>
    </source>
</reference>
<feature type="compositionally biased region" description="Low complexity" evidence="1">
    <location>
        <begin position="206"/>
        <end position="239"/>
    </location>
</feature>
<feature type="region of interest" description="Disordered" evidence="1">
    <location>
        <begin position="1"/>
        <end position="30"/>
    </location>
</feature>
<feature type="compositionally biased region" description="Low complexity" evidence="1">
    <location>
        <begin position="78"/>
        <end position="116"/>
    </location>
</feature>
<accession>A0A6L3VQD2</accession>
<evidence type="ECO:0000313" key="3">
    <source>
        <dbReference type="Proteomes" id="UP000483004"/>
    </source>
</evidence>
<feature type="compositionally biased region" description="Basic and acidic residues" evidence="1">
    <location>
        <begin position="146"/>
        <end position="156"/>
    </location>
</feature>
<comment type="caution">
    <text evidence="2">The sequence shown here is derived from an EMBL/GenBank/DDBJ whole genome shotgun (WGS) entry which is preliminary data.</text>
</comment>
<organism evidence="2 3">
    <name type="scientific">Actinomadura montaniterrae</name>
    <dbReference type="NCBI Taxonomy" id="1803903"/>
    <lineage>
        <taxon>Bacteria</taxon>
        <taxon>Bacillati</taxon>
        <taxon>Actinomycetota</taxon>
        <taxon>Actinomycetes</taxon>
        <taxon>Streptosporangiales</taxon>
        <taxon>Thermomonosporaceae</taxon>
        <taxon>Actinomadura</taxon>
    </lineage>
</organism>
<sequence length="964" mass="96120">MTARTPERDGTSSPAGAEPPADDRPDGSREVRRRLTFGVAADLADLPAALSPWQRAYEAWRAAGIRWGHGAPPRERAAAPALEPEAPEAPASLNAIRADAAPASTRPAEAAETESPSKPKKRKQRASAPSASPAEKPAEEAVAAPTDEKPKQDARRNRAAKRSAKGRGAGSVVAAASAQPKPGTAETPKKADNDEAAPGEPRTDTGRAAAGEAQAAAGRPQAAADDLQAGAGEAQAGPEGRAGGRGTRTLRAAIAGAAGLVVVAGGALFALDQSGGGPKKPRPPAPIPAGALFGTDPSASTDGLVQDLAVVAASGRKVVAAGTEGDGTPGQERARFLVSADGGHAWKAAKVRGADGSEPPAGERPRLVAAGAGGWAALGRSPAGTVVWLSDGGATWTRHLDTSAFRPDDQVNALVATVHGFVAVGSARGRAVVWSTADGRAWQRVDGLQAGITGLDRVAASGGVLVTHGTFSRQVTRKKGKKKVTRTVRGDGLWRSADGGRTWTAVAVPQAQGSQGATNGLVAGPGGFATVREGQRTTGPKKHRRTTRFGVLFTSPDGLRWQAAGRFSAPGYAGVERFGGSAAGFGVVVKGAKGQRTVLRSPGGRAWQPSGTVAGPVRTSGLAVAAGGAVTVAGHQGGDAYLSGVNLAAVPGAVHTERVIRSLAAGPGRAVAVGSTNGGAAIWSSPDGLGWTRGRVPGTPGRLSDVAFGGQGWLAVGRTAAARPGGLAMTSRDGSVWEPAKVPAGPLAAVASGATGYVAVGGGTVWRSSDLKAWQRAAVAGNLVDVASTGSGYVAVGGRDGKPAVWTSPDGAKWTPTPAVPPGTGPLTQVAARGNALVVAGADAGLLVSPDAGRTWARRTPPGARQVTAAAATPQGFVVAAVTAPGGAAVFGSPDGAAWRRVPARGLGGRTGRRLTAMTSAGGTVLATGTAVHNGAETPLLWRAPVPRAGSAAPATKPVSAGRP</sequence>
<evidence type="ECO:0008006" key="4">
    <source>
        <dbReference type="Google" id="ProtNLM"/>
    </source>
</evidence>
<proteinExistence type="predicted"/>
<dbReference type="SUPFAM" id="SSF110296">
    <property type="entry name" value="Oligoxyloglucan reducing end-specific cellobiohydrolase"/>
    <property type="match status" value="2"/>
</dbReference>